<dbReference type="AlphaFoldDB" id="A0A543GIH1"/>
<dbReference type="Pfam" id="PF08787">
    <property type="entry name" value="Alginate_lyase2"/>
    <property type="match status" value="1"/>
</dbReference>
<keyword evidence="3" id="KW-1185">Reference proteome</keyword>
<protein>
    <submittedName>
        <fullName evidence="2">Poly(Beta-D-mannuronate) lyase</fullName>
    </submittedName>
</protein>
<reference evidence="2 3" key="1">
    <citation type="submission" date="2019-06" db="EMBL/GenBank/DDBJ databases">
        <title>Sequencing the genomes of 1000 actinobacteria strains.</title>
        <authorList>
            <person name="Klenk H.-P."/>
        </authorList>
    </citation>
    <scope>NUCLEOTIDE SEQUENCE [LARGE SCALE GENOMIC DNA]</scope>
    <source>
        <strain evidence="2 3">DSM 45511</strain>
    </source>
</reference>
<gene>
    <name evidence="2" type="ORF">FB388_3256</name>
</gene>
<dbReference type="EMBL" id="VFPH01000001">
    <property type="protein sequence ID" value="TQM45856.1"/>
    <property type="molecule type" value="Genomic_DNA"/>
</dbReference>
<sequence>MALSHALLTTVLAAALSTGGVSGMSRGAAPPPLPPPVADIGVPLPPLPAPPLPDLPVLPEVIAEPPGQEAPIGAGKAEFPADLLDLSNWKLTLPTGAAGSPEEVLAGKLSKFTNEFFKVNESRDGVVFMAEVGGVTTKNSHYPRSELREMQGDEKAAWSNPGGTHTLEVREAILAVPKVKPEVVAAQIHDGNDDVLQIRLEGERLSVQSDDGQSETVIDPAYRLGTPYDLKIVAADGRVDVFYNGEKKAELTKSGTGWYFKVGAYVQSSPEKGDAEGTPGAVAVYALKVTHTD</sequence>
<accession>A0A543GIH1</accession>
<evidence type="ECO:0000259" key="1">
    <source>
        <dbReference type="Pfam" id="PF08787"/>
    </source>
</evidence>
<organism evidence="2 3">
    <name type="scientific">Pseudonocardia cypriaca</name>
    <dbReference type="NCBI Taxonomy" id="882449"/>
    <lineage>
        <taxon>Bacteria</taxon>
        <taxon>Bacillati</taxon>
        <taxon>Actinomycetota</taxon>
        <taxon>Actinomycetes</taxon>
        <taxon>Pseudonocardiales</taxon>
        <taxon>Pseudonocardiaceae</taxon>
        <taxon>Pseudonocardia</taxon>
    </lineage>
</organism>
<dbReference type="SUPFAM" id="SSF49899">
    <property type="entry name" value="Concanavalin A-like lectins/glucanases"/>
    <property type="match status" value="1"/>
</dbReference>
<dbReference type="RefSeq" id="WP_170225632.1">
    <property type="nucleotide sequence ID" value="NZ_VFPH01000001.1"/>
</dbReference>
<dbReference type="GO" id="GO:0016829">
    <property type="term" value="F:lyase activity"/>
    <property type="evidence" value="ECO:0007669"/>
    <property type="project" value="UniProtKB-KW"/>
</dbReference>
<evidence type="ECO:0000313" key="3">
    <source>
        <dbReference type="Proteomes" id="UP000319818"/>
    </source>
</evidence>
<name>A0A543GIH1_9PSEU</name>
<evidence type="ECO:0000313" key="2">
    <source>
        <dbReference type="EMBL" id="TQM45856.1"/>
    </source>
</evidence>
<keyword evidence="2" id="KW-0456">Lyase</keyword>
<dbReference type="InterPro" id="IPR014895">
    <property type="entry name" value="Alginate_lyase_2"/>
</dbReference>
<dbReference type="InterPro" id="IPR013320">
    <property type="entry name" value="ConA-like_dom_sf"/>
</dbReference>
<dbReference type="Gene3D" id="2.60.120.200">
    <property type="match status" value="1"/>
</dbReference>
<dbReference type="Proteomes" id="UP000319818">
    <property type="component" value="Unassembled WGS sequence"/>
</dbReference>
<feature type="domain" description="Alginate lyase 2" evidence="1">
    <location>
        <begin position="84"/>
        <end position="291"/>
    </location>
</feature>
<comment type="caution">
    <text evidence="2">The sequence shown here is derived from an EMBL/GenBank/DDBJ whole genome shotgun (WGS) entry which is preliminary data.</text>
</comment>
<proteinExistence type="predicted"/>